<evidence type="ECO:0000256" key="2">
    <source>
        <dbReference type="ARBA" id="ARBA00022801"/>
    </source>
</evidence>
<gene>
    <name evidence="5" type="ORF">HUT08_07895</name>
</gene>
<dbReference type="GO" id="GO:0006508">
    <property type="term" value="P:proteolysis"/>
    <property type="evidence" value="ECO:0007669"/>
    <property type="project" value="UniProtKB-KW"/>
</dbReference>
<dbReference type="InterPro" id="IPR051201">
    <property type="entry name" value="Chloro_Bact_Ser_Proteases"/>
</dbReference>
<keyword evidence="6" id="KW-1185">Reference proteome</keyword>
<feature type="domain" description="PDZ" evidence="4">
    <location>
        <begin position="275"/>
        <end position="361"/>
    </location>
</feature>
<dbReference type="PANTHER" id="PTHR43343">
    <property type="entry name" value="PEPTIDASE S12"/>
    <property type="match status" value="1"/>
</dbReference>
<evidence type="ECO:0000313" key="5">
    <source>
        <dbReference type="EMBL" id="QKW49483.1"/>
    </source>
</evidence>
<sequence length="375" mass="37789">MSLPRAYGLPWRLRRAAPAVGCVLALLAGCSSDGSDGSDRGTVTASATGAESGPATRTPGASELGGGGDGPQVQRAYEETVRAVLPSVVQITTGGGLGSGVVYDRRGHIVTNAHVVGDARAFEVTLATGNATLPARLVASFPPQDLAVIRLEDPPKDLKPAEFGDSGKVRIGQIVLAMGSPLGLSGSVTQGIVSALDRTVGEGRRGGGTGATIGNLVQTSAAINPGNSGGALVNLDHQVIGVPTLAAADPEQGAQAAGIGFAIPASTVTHIADQMIEHGRVTQSGKAALGISGRTVLGPGYEPAGIAVVAVTRGGAAAKAGLRAGDRIVRVDDTSTATMSALTDVLARHQPGDRVEVTYDRRGRERTVSVRLGEL</sequence>
<evidence type="ECO:0000256" key="3">
    <source>
        <dbReference type="SAM" id="MobiDB-lite"/>
    </source>
</evidence>
<dbReference type="Pfam" id="PF13180">
    <property type="entry name" value="PDZ_2"/>
    <property type="match status" value="1"/>
</dbReference>
<dbReference type="Gene3D" id="2.40.10.120">
    <property type="match status" value="1"/>
</dbReference>
<protein>
    <submittedName>
        <fullName evidence="5">Trypsin-like peptidase domain-containing protein</fullName>
    </submittedName>
</protein>
<dbReference type="SMART" id="SM00228">
    <property type="entry name" value="PDZ"/>
    <property type="match status" value="1"/>
</dbReference>
<dbReference type="InterPro" id="IPR001940">
    <property type="entry name" value="Peptidase_S1C"/>
</dbReference>
<dbReference type="InterPro" id="IPR036034">
    <property type="entry name" value="PDZ_sf"/>
</dbReference>
<keyword evidence="2" id="KW-0378">Hydrolase</keyword>
<dbReference type="GO" id="GO:0004252">
    <property type="term" value="F:serine-type endopeptidase activity"/>
    <property type="evidence" value="ECO:0007669"/>
    <property type="project" value="InterPro"/>
</dbReference>
<dbReference type="InterPro" id="IPR009003">
    <property type="entry name" value="Peptidase_S1_PA"/>
</dbReference>
<keyword evidence="1" id="KW-0645">Protease</keyword>
<dbReference type="RefSeq" id="WP_176161217.1">
    <property type="nucleotide sequence ID" value="NZ_CP054929.1"/>
</dbReference>
<evidence type="ECO:0000313" key="6">
    <source>
        <dbReference type="Proteomes" id="UP000509303"/>
    </source>
</evidence>
<evidence type="ECO:0000256" key="1">
    <source>
        <dbReference type="ARBA" id="ARBA00022670"/>
    </source>
</evidence>
<dbReference type="PANTHER" id="PTHR43343:SF3">
    <property type="entry name" value="PROTEASE DO-LIKE 8, CHLOROPLASTIC"/>
    <property type="match status" value="1"/>
</dbReference>
<dbReference type="Gene3D" id="2.30.42.10">
    <property type="match status" value="1"/>
</dbReference>
<dbReference type="Pfam" id="PF13365">
    <property type="entry name" value="Trypsin_2"/>
    <property type="match status" value="1"/>
</dbReference>
<dbReference type="Proteomes" id="UP000509303">
    <property type="component" value="Chromosome"/>
</dbReference>
<dbReference type="AlphaFoldDB" id="A0A7H8N570"/>
<accession>A0A7H8N570</accession>
<dbReference type="InterPro" id="IPR001478">
    <property type="entry name" value="PDZ"/>
</dbReference>
<dbReference type="SUPFAM" id="SSF50156">
    <property type="entry name" value="PDZ domain-like"/>
    <property type="match status" value="1"/>
</dbReference>
<name>A0A7H8N570_9ACTN</name>
<dbReference type="PRINTS" id="PR00834">
    <property type="entry name" value="PROTEASES2C"/>
</dbReference>
<feature type="region of interest" description="Disordered" evidence="3">
    <location>
        <begin position="32"/>
        <end position="73"/>
    </location>
</feature>
<dbReference type="PROSITE" id="PS50106">
    <property type="entry name" value="PDZ"/>
    <property type="match status" value="1"/>
</dbReference>
<evidence type="ECO:0000259" key="4">
    <source>
        <dbReference type="PROSITE" id="PS50106"/>
    </source>
</evidence>
<dbReference type="EMBL" id="CP054929">
    <property type="protein sequence ID" value="QKW49483.1"/>
    <property type="molecule type" value="Genomic_DNA"/>
</dbReference>
<proteinExistence type="predicted"/>
<reference evidence="5 6" key="1">
    <citation type="submission" date="2020-06" db="EMBL/GenBank/DDBJ databases">
        <title>Genome mining for natural products.</title>
        <authorList>
            <person name="Zhang B."/>
            <person name="Shi J."/>
            <person name="Ge H."/>
        </authorList>
    </citation>
    <scope>NUCLEOTIDE SEQUENCE [LARGE SCALE GENOMIC DNA]</scope>
    <source>
        <strain evidence="5 6">NA00687</strain>
    </source>
</reference>
<dbReference type="PROSITE" id="PS51257">
    <property type="entry name" value="PROKAR_LIPOPROTEIN"/>
    <property type="match status" value="1"/>
</dbReference>
<dbReference type="SUPFAM" id="SSF50494">
    <property type="entry name" value="Trypsin-like serine proteases"/>
    <property type="match status" value="1"/>
</dbReference>
<organism evidence="5 6">
    <name type="scientific">Streptomyces buecherae</name>
    <dbReference type="NCBI Taxonomy" id="2763006"/>
    <lineage>
        <taxon>Bacteria</taxon>
        <taxon>Bacillati</taxon>
        <taxon>Actinomycetota</taxon>
        <taxon>Actinomycetes</taxon>
        <taxon>Kitasatosporales</taxon>
        <taxon>Streptomycetaceae</taxon>
        <taxon>Streptomyces</taxon>
    </lineage>
</organism>